<dbReference type="Proteomes" id="UP001596060">
    <property type="component" value="Unassembled WGS sequence"/>
</dbReference>
<dbReference type="SFLD" id="SFLDG01129">
    <property type="entry name" value="C1.5:_HAD__Beta-PGM__Phosphata"/>
    <property type="match status" value="1"/>
</dbReference>
<reference evidence="2" key="1">
    <citation type="journal article" date="2019" name="Int. J. Syst. Evol. Microbiol.">
        <title>The Global Catalogue of Microorganisms (GCM) 10K type strain sequencing project: providing services to taxonomists for standard genome sequencing and annotation.</title>
        <authorList>
            <consortium name="The Broad Institute Genomics Platform"/>
            <consortium name="The Broad Institute Genome Sequencing Center for Infectious Disease"/>
            <person name="Wu L."/>
            <person name="Ma J."/>
        </authorList>
    </citation>
    <scope>NUCLEOTIDE SEQUENCE [LARGE SCALE GENOMIC DNA]</scope>
    <source>
        <strain evidence="2">CCUG 43117</strain>
    </source>
</reference>
<dbReference type="SUPFAM" id="SSF56784">
    <property type="entry name" value="HAD-like"/>
    <property type="match status" value="1"/>
</dbReference>
<dbReference type="InterPro" id="IPR050155">
    <property type="entry name" value="HAD-like_hydrolase_sf"/>
</dbReference>
<comment type="caution">
    <text evidence="1">The sequence shown here is derived from an EMBL/GenBank/DDBJ whole genome shotgun (WGS) entry which is preliminary data.</text>
</comment>
<organism evidence="1 2">
    <name type="scientific">Bosea massiliensis</name>
    <dbReference type="NCBI Taxonomy" id="151419"/>
    <lineage>
        <taxon>Bacteria</taxon>
        <taxon>Pseudomonadati</taxon>
        <taxon>Pseudomonadota</taxon>
        <taxon>Alphaproteobacteria</taxon>
        <taxon>Hyphomicrobiales</taxon>
        <taxon>Boseaceae</taxon>
        <taxon>Bosea</taxon>
    </lineage>
</organism>
<proteinExistence type="predicted"/>
<sequence length="231" mass="25207">MAYKLVIFDFDGTLADTFPWFTAVLNDVAARYRFRRVEAHEVDGLRGYSARQLLDHLGIKPWKLPFIARHMRRLATDDGEPAPLFPGCDAMLRELSAAGFVLAIVSSNTERNIRRALGPELSALFSHFACGAGLFGKAAKFRQIARRAGVEHDLCLCIGDEIRDGEAAREAGMAFGAVGWGFTSPAALEALAPEFLFADRGEIVPRLFAGTLPASAAAERLMHGIQASRDN</sequence>
<name>A0ABW0PC78_9HYPH</name>
<dbReference type="EMBL" id="JBHSLU010000167">
    <property type="protein sequence ID" value="MFC5509464.1"/>
    <property type="molecule type" value="Genomic_DNA"/>
</dbReference>
<protein>
    <submittedName>
        <fullName evidence="1">HAD hydrolase-like protein</fullName>
    </submittedName>
</protein>
<evidence type="ECO:0000313" key="2">
    <source>
        <dbReference type="Proteomes" id="UP001596060"/>
    </source>
</evidence>
<dbReference type="Gene3D" id="1.10.150.240">
    <property type="entry name" value="Putative phosphatase, domain 2"/>
    <property type="match status" value="1"/>
</dbReference>
<gene>
    <name evidence="1" type="ORF">ACFPN9_30085</name>
</gene>
<dbReference type="Pfam" id="PF13419">
    <property type="entry name" value="HAD_2"/>
    <property type="match status" value="1"/>
</dbReference>
<evidence type="ECO:0000313" key="1">
    <source>
        <dbReference type="EMBL" id="MFC5509464.1"/>
    </source>
</evidence>
<dbReference type="InterPro" id="IPR023198">
    <property type="entry name" value="PGP-like_dom2"/>
</dbReference>
<keyword evidence="2" id="KW-1185">Reference proteome</keyword>
<dbReference type="InterPro" id="IPR041492">
    <property type="entry name" value="HAD_2"/>
</dbReference>
<dbReference type="RefSeq" id="WP_066724156.1">
    <property type="nucleotide sequence ID" value="NZ_JBHSLU010000167.1"/>
</dbReference>
<accession>A0ABW0PC78</accession>
<dbReference type="PANTHER" id="PTHR43434:SF13">
    <property type="entry name" value="PHOSPHOGLYCOLATE PHOSPHATASE"/>
    <property type="match status" value="1"/>
</dbReference>
<dbReference type="SFLD" id="SFLDS00003">
    <property type="entry name" value="Haloacid_Dehalogenase"/>
    <property type="match status" value="1"/>
</dbReference>
<dbReference type="InterPro" id="IPR023214">
    <property type="entry name" value="HAD_sf"/>
</dbReference>
<dbReference type="PANTHER" id="PTHR43434">
    <property type="entry name" value="PHOSPHOGLYCOLATE PHOSPHATASE"/>
    <property type="match status" value="1"/>
</dbReference>
<dbReference type="InterPro" id="IPR036412">
    <property type="entry name" value="HAD-like_sf"/>
</dbReference>
<dbReference type="Gene3D" id="3.40.50.1000">
    <property type="entry name" value="HAD superfamily/HAD-like"/>
    <property type="match status" value="1"/>
</dbReference>